<protein>
    <submittedName>
        <fullName evidence="2">Endodeoxyribonuclease RusA</fullName>
    </submittedName>
    <submittedName>
        <fullName evidence="3">RusA family crossover junction endodeoxyribonuclease</fullName>
    </submittedName>
</protein>
<dbReference type="Pfam" id="PF05866">
    <property type="entry name" value="RusA"/>
    <property type="match status" value="1"/>
</dbReference>
<dbReference type="Gene3D" id="3.30.1330.70">
    <property type="entry name" value="Holliday junction resolvase RusA"/>
    <property type="match status" value="1"/>
</dbReference>
<evidence type="ECO:0000313" key="2">
    <source>
        <dbReference type="EMBL" id="QUT44324.1"/>
    </source>
</evidence>
<dbReference type="InterPro" id="IPR008822">
    <property type="entry name" value="Endonuclease_RusA-like"/>
</dbReference>
<evidence type="ECO:0000313" key="3">
    <source>
        <dbReference type="EMBL" id="RHF12960.1"/>
    </source>
</evidence>
<dbReference type="SUPFAM" id="SSF103084">
    <property type="entry name" value="Holliday junction resolvase RusA"/>
    <property type="match status" value="1"/>
</dbReference>
<dbReference type="Proteomes" id="UP000335496">
    <property type="component" value="Unassembled WGS sequence"/>
</dbReference>
<dbReference type="Proteomes" id="UP000283538">
    <property type="component" value="Unassembled WGS sequence"/>
</dbReference>
<dbReference type="Proteomes" id="UP000291917">
    <property type="component" value="Unassembled WGS sequence"/>
</dbReference>
<dbReference type="RefSeq" id="WP_004295154.1">
    <property type="nucleotide sequence ID" value="NZ_CP072227.1"/>
</dbReference>
<evidence type="ECO:0000313" key="6">
    <source>
        <dbReference type="Proteomes" id="UP000291917"/>
    </source>
</evidence>
<dbReference type="AlphaFoldDB" id="A0A414MLL3"/>
<dbReference type="GO" id="GO:0006281">
    <property type="term" value="P:DNA repair"/>
    <property type="evidence" value="ECO:0007669"/>
    <property type="project" value="InterPro"/>
</dbReference>
<sequence>MIIETIYGQIVAKANHYMSVPGKGGAKRIIKDEVIRAYERNFIKQCKTYKNKRISSRFRLFVRVWHSSPRFDLDNSLKTLLDCLQMANAITDDKLCYQIEAEKHLDKYCPRIEFAILEVNEQKQLFNN</sequence>
<reference evidence="4 6" key="3">
    <citation type="journal article" date="2019" name="Science, e1252229">
        <title>Invertible promoters mediate bacterial phase variation, antibiotic resistance, and host adaptation in the gut.</title>
        <authorList>
            <person name="Jiang X."/>
            <person name="Hall A.B."/>
            <person name="Arthur T.D."/>
            <person name="Plichta D.R."/>
            <person name="Covington C.T."/>
            <person name="Poyet M."/>
            <person name="Crothers J."/>
            <person name="Moses P.L."/>
            <person name="Tolonen A.C."/>
            <person name="Vlamakis H."/>
            <person name="Alm E.J."/>
            <person name="Xavier R.J."/>
        </authorList>
    </citation>
    <scope>NUCLEOTIDE SEQUENCE [LARGE SCALE GENOMIC DNA]</scope>
    <source>
        <strain evidence="6">bj_0095</strain>
        <strain evidence="4">Bj_0095</strain>
    </source>
</reference>
<dbReference type="GO" id="GO:0000287">
    <property type="term" value="F:magnesium ion binding"/>
    <property type="evidence" value="ECO:0007669"/>
    <property type="project" value="InterPro"/>
</dbReference>
<keyword evidence="7" id="KW-1185">Reference proteome</keyword>
<reference evidence="1 7" key="2">
    <citation type="journal article" date="2019" name="Nat. Med.">
        <title>A library of human gut bacterial isolates paired with longitudinal multiomics data enables mechanistic microbiome research.</title>
        <authorList>
            <person name="Poyet M."/>
            <person name="Groussin M."/>
            <person name="Gibbons S.M."/>
            <person name="Avila-Pacheco J."/>
            <person name="Jiang X."/>
            <person name="Kearney S.M."/>
            <person name="Perrotta A.R."/>
            <person name="Berdy B."/>
            <person name="Zhao S."/>
            <person name="Lieberman T.D."/>
            <person name="Swanson P.K."/>
            <person name="Smith M."/>
            <person name="Roesemann S."/>
            <person name="Alexander J.E."/>
            <person name="Rich S.A."/>
            <person name="Livny J."/>
            <person name="Vlamakis H."/>
            <person name="Clish C."/>
            <person name="Bullock K."/>
            <person name="Deik A."/>
            <person name="Scott J."/>
            <person name="Pierce K.A."/>
            <person name="Xavier R.J."/>
            <person name="Alm E.J."/>
        </authorList>
    </citation>
    <scope>NUCLEOTIDE SEQUENCE [LARGE SCALE GENOMIC DNA]</scope>
    <source>
        <strain evidence="1 7">BIOML-A1</strain>
    </source>
</reference>
<dbReference type="EMBL" id="VVZX01000021">
    <property type="protein sequence ID" value="KAA5272364.1"/>
    <property type="molecule type" value="Genomic_DNA"/>
</dbReference>
<reference evidence="3 5" key="1">
    <citation type="submission" date="2018-08" db="EMBL/GenBank/DDBJ databases">
        <title>A genome reference for cultivated species of the human gut microbiota.</title>
        <authorList>
            <person name="Zou Y."/>
            <person name="Xue W."/>
            <person name="Luo G."/>
        </authorList>
    </citation>
    <scope>NUCLEOTIDE SEQUENCE [LARGE SCALE GENOMIC DNA]</scope>
    <source>
        <strain evidence="3 5">AM26-26AC</strain>
    </source>
</reference>
<reference evidence="2" key="4">
    <citation type="journal article" date="2021" name="PLoS Genet.">
        <title>Mobile Type VI secretion system loci of the gut Bacteroidales display extensive intra-ecosystem transfer, multi-species spread and geographical clustering.</title>
        <authorList>
            <person name="Garcia-Bayona L."/>
            <person name="Coyne M.J."/>
            <person name="Comstock L.E."/>
        </authorList>
    </citation>
    <scope>NUCLEOTIDE SEQUENCE</scope>
    <source>
        <strain evidence="2">CL11T00C20</strain>
    </source>
</reference>
<dbReference type="Proteomes" id="UP000679226">
    <property type="component" value="Chromosome"/>
</dbReference>
<organism evidence="3 5">
    <name type="scientific">Bacteroides eggerthii</name>
    <dbReference type="NCBI Taxonomy" id="28111"/>
    <lineage>
        <taxon>Bacteria</taxon>
        <taxon>Pseudomonadati</taxon>
        <taxon>Bacteroidota</taxon>
        <taxon>Bacteroidia</taxon>
        <taxon>Bacteroidales</taxon>
        <taxon>Bacteroidaceae</taxon>
        <taxon>Bacteroides</taxon>
    </lineage>
</organism>
<dbReference type="EMBL" id="QSLA01000001">
    <property type="protein sequence ID" value="RHF12960.1"/>
    <property type="molecule type" value="Genomic_DNA"/>
</dbReference>
<gene>
    <name evidence="3" type="ORF">DW701_01755</name>
    <name evidence="4" type="ORF">EAJ03_13965</name>
    <name evidence="1" type="ORF">F2Z23_14165</name>
    <name evidence="2" type="ORF">INE88_01114</name>
</gene>
<name>A0A414MLL3_9BACE</name>
<dbReference type="EMBL" id="CP072227">
    <property type="protein sequence ID" value="QUT44324.1"/>
    <property type="molecule type" value="Genomic_DNA"/>
</dbReference>
<dbReference type="GO" id="GO:0006310">
    <property type="term" value="P:DNA recombination"/>
    <property type="evidence" value="ECO:0007669"/>
    <property type="project" value="InterPro"/>
</dbReference>
<dbReference type="InterPro" id="IPR036614">
    <property type="entry name" value="RusA-like_sf"/>
</dbReference>
<dbReference type="EMBL" id="RCXL01000023">
    <property type="protein sequence ID" value="RYT71187.1"/>
    <property type="molecule type" value="Genomic_DNA"/>
</dbReference>
<dbReference type="KEGG" id="beg:INE88_01114"/>
<accession>A0A414MLL3</accession>
<evidence type="ECO:0000313" key="7">
    <source>
        <dbReference type="Proteomes" id="UP000335496"/>
    </source>
</evidence>
<evidence type="ECO:0000313" key="5">
    <source>
        <dbReference type="Proteomes" id="UP000283538"/>
    </source>
</evidence>
<proteinExistence type="predicted"/>
<evidence type="ECO:0000313" key="1">
    <source>
        <dbReference type="EMBL" id="KAA5272364.1"/>
    </source>
</evidence>
<evidence type="ECO:0000313" key="4">
    <source>
        <dbReference type="EMBL" id="RYT71187.1"/>
    </source>
</evidence>